<accession>W2SWL1</accession>
<keyword evidence="4" id="KW-0963">Cytoplasm</keyword>
<dbReference type="FunFam" id="1.10.560.10:FF:000085">
    <property type="entry name" value="T-complex protein 1 subunit gamma"/>
    <property type="match status" value="1"/>
</dbReference>
<proteinExistence type="inferred from homology"/>
<dbReference type="InterPro" id="IPR017998">
    <property type="entry name" value="Chaperone_TCP-1"/>
</dbReference>
<evidence type="ECO:0000256" key="6">
    <source>
        <dbReference type="ARBA" id="ARBA00022840"/>
    </source>
</evidence>
<dbReference type="Gene3D" id="1.10.560.10">
    <property type="entry name" value="GroEL-like equatorial domain"/>
    <property type="match status" value="2"/>
</dbReference>
<evidence type="ECO:0000256" key="9">
    <source>
        <dbReference type="SAM" id="Phobius"/>
    </source>
</evidence>
<dbReference type="InterPro" id="IPR027409">
    <property type="entry name" value="GroEL-like_apical_dom_sf"/>
</dbReference>
<dbReference type="InterPro" id="IPR027410">
    <property type="entry name" value="TCP-1-like_intermed_sf"/>
</dbReference>
<evidence type="ECO:0000256" key="7">
    <source>
        <dbReference type="ARBA" id="ARBA00023186"/>
    </source>
</evidence>
<dbReference type="GO" id="GO:0016887">
    <property type="term" value="F:ATP hydrolysis activity"/>
    <property type="evidence" value="ECO:0007669"/>
    <property type="project" value="InterPro"/>
</dbReference>
<comment type="similarity">
    <text evidence="2 8">Belongs to the TCP-1 chaperonin family.</text>
</comment>
<keyword evidence="5 8" id="KW-0547">Nucleotide-binding</keyword>
<protein>
    <recommendedName>
        <fullName evidence="3">T-complex protein 1 subunit gamma</fullName>
    </recommendedName>
</protein>
<dbReference type="InterPro" id="IPR012719">
    <property type="entry name" value="Chap_CCT_gamma"/>
</dbReference>
<evidence type="ECO:0000256" key="5">
    <source>
        <dbReference type="ARBA" id="ARBA00022741"/>
    </source>
</evidence>
<dbReference type="CDD" id="cd03337">
    <property type="entry name" value="TCP1_gamma"/>
    <property type="match status" value="1"/>
</dbReference>
<keyword evidence="7 8" id="KW-0143">Chaperone</keyword>
<dbReference type="PANTHER" id="PTHR11353">
    <property type="entry name" value="CHAPERONIN"/>
    <property type="match status" value="1"/>
</dbReference>
<dbReference type="PROSITE" id="PS00751">
    <property type="entry name" value="TCP1_2"/>
    <property type="match status" value="1"/>
</dbReference>
<dbReference type="EMBL" id="KI660385">
    <property type="protein sequence ID" value="ETN74149.1"/>
    <property type="molecule type" value="Genomic_DNA"/>
</dbReference>
<dbReference type="KEGG" id="nai:NECAME_13187"/>
<dbReference type="PROSITE" id="PS00750">
    <property type="entry name" value="TCP1_1"/>
    <property type="match status" value="1"/>
</dbReference>
<gene>
    <name evidence="10" type="ORF">NECAME_13187</name>
</gene>
<dbReference type="Gene3D" id="3.30.260.10">
    <property type="entry name" value="TCP-1-like chaperonin intermediate domain"/>
    <property type="match status" value="1"/>
</dbReference>
<dbReference type="SUPFAM" id="SSF54849">
    <property type="entry name" value="GroEL-intermediate domain like"/>
    <property type="match status" value="1"/>
</dbReference>
<dbReference type="STRING" id="51031.W2SWL1"/>
<keyword evidence="11" id="KW-1185">Reference proteome</keyword>
<dbReference type="PRINTS" id="PR00304">
    <property type="entry name" value="TCOMPLEXTCP1"/>
</dbReference>
<sequence length="562" mass="63259">MMRGASQQPIIVLSQGTKRESGHQVQIGNITACKTIADVIRTSLGPRAMLKMLMDPMGGIVMTNDGNAILREITVKHPAAKSMIEIARTQDEETGDGTTSVIVLAGEVMAQAQPFLEQKIHPTIIIQAYRAALEDMIKLAEEKYSRQVDVNDEKEITTVVQSCLGTKMLSKWMDLAVQISLEAIKTIKVDKGNASEIDIKRYCRIEKIPGGTIEDCKVIKGVVLNKDVTHAKMRRRIENPRIVLLDCNLEYKKGESQTSLEIMKEEDISRILEQEEESIRKQCDDIIRVKPDLVFTEKGVSDLAQHFLLKAGITAIRRLKKTDNNRLARLVFNMISVFLSLLAMIFRGPVVCGARIVNDTTDLRESDVGTEADLFEITKIADEYYTYVTSPTTTACTICLRGPSKDVINEVERNLQDSLHVVRNIMLHPRLVPGGGALEMALAQAITEKGKSMEGVRQWPYKAIARALEVLILFILLLVYRFFRYFFKGFQYIFIPFGLMLVDMRQLEIWDPLSVREQVLKTAIETSIIHLCMQVMLLRIDDIVSGTKKSQKGDGPNEEMPQ</sequence>
<dbReference type="GO" id="GO:0140662">
    <property type="term" value="F:ATP-dependent protein folding chaperone"/>
    <property type="evidence" value="ECO:0007669"/>
    <property type="project" value="InterPro"/>
</dbReference>
<dbReference type="OrthoDB" id="275057at2759"/>
<evidence type="ECO:0000256" key="1">
    <source>
        <dbReference type="ARBA" id="ARBA00004496"/>
    </source>
</evidence>
<name>W2SWL1_NECAM</name>
<keyword evidence="9" id="KW-0812">Transmembrane</keyword>
<evidence type="ECO:0000313" key="10">
    <source>
        <dbReference type="EMBL" id="ETN74149.1"/>
    </source>
</evidence>
<reference evidence="11" key="1">
    <citation type="journal article" date="2014" name="Nat. Genet.">
        <title>Genome of the human hookworm Necator americanus.</title>
        <authorList>
            <person name="Tang Y.T."/>
            <person name="Gao X."/>
            <person name="Rosa B.A."/>
            <person name="Abubucker S."/>
            <person name="Hallsworth-Pepin K."/>
            <person name="Martin J."/>
            <person name="Tyagi R."/>
            <person name="Heizer E."/>
            <person name="Zhang X."/>
            <person name="Bhonagiri-Palsikar V."/>
            <person name="Minx P."/>
            <person name="Warren W.C."/>
            <person name="Wang Q."/>
            <person name="Zhan B."/>
            <person name="Hotez P.J."/>
            <person name="Sternberg P.W."/>
            <person name="Dougall A."/>
            <person name="Gaze S.T."/>
            <person name="Mulvenna J."/>
            <person name="Sotillo J."/>
            <person name="Ranganathan S."/>
            <person name="Rabelo E.M."/>
            <person name="Wilson R.K."/>
            <person name="Felgner P.L."/>
            <person name="Bethony J."/>
            <person name="Hawdon J.M."/>
            <person name="Gasser R.B."/>
            <person name="Loukas A."/>
            <person name="Mitreva M."/>
        </authorList>
    </citation>
    <scope>NUCLEOTIDE SEQUENCE [LARGE SCALE GENOMIC DNA]</scope>
</reference>
<dbReference type="Gene3D" id="3.50.7.10">
    <property type="entry name" value="GroEL"/>
    <property type="match status" value="1"/>
</dbReference>
<evidence type="ECO:0000256" key="4">
    <source>
        <dbReference type="ARBA" id="ARBA00022490"/>
    </source>
</evidence>
<dbReference type="SUPFAM" id="SSF48592">
    <property type="entry name" value="GroEL equatorial domain-like"/>
    <property type="match status" value="1"/>
</dbReference>
<dbReference type="GO" id="GO:0005524">
    <property type="term" value="F:ATP binding"/>
    <property type="evidence" value="ECO:0007669"/>
    <property type="project" value="UniProtKB-KW"/>
</dbReference>
<dbReference type="AlphaFoldDB" id="W2SWL1"/>
<evidence type="ECO:0000256" key="2">
    <source>
        <dbReference type="ARBA" id="ARBA00008020"/>
    </source>
</evidence>
<dbReference type="SUPFAM" id="SSF52029">
    <property type="entry name" value="GroEL apical domain-like"/>
    <property type="match status" value="1"/>
</dbReference>
<evidence type="ECO:0000256" key="3">
    <source>
        <dbReference type="ARBA" id="ARBA00017187"/>
    </source>
</evidence>
<dbReference type="PROSITE" id="PS00995">
    <property type="entry name" value="TCP1_3"/>
    <property type="match status" value="1"/>
</dbReference>
<dbReference type="InterPro" id="IPR002423">
    <property type="entry name" value="Cpn60/GroEL/TCP-1"/>
</dbReference>
<dbReference type="InterPro" id="IPR027413">
    <property type="entry name" value="GROEL-like_equatorial_sf"/>
</dbReference>
<keyword evidence="9" id="KW-0472">Membrane</keyword>
<dbReference type="Proteomes" id="UP000053676">
    <property type="component" value="Unassembled WGS sequence"/>
</dbReference>
<organism evidence="10 11">
    <name type="scientific">Necator americanus</name>
    <name type="common">Human hookworm</name>
    <dbReference type="NCBI Taxonomy" id="51031"/>
    <lineage>
        <taxon>Eukaryota</taxon>
        <taxon>Metazoa</taxon>
        <taxon>Ecdysozoa</taxon>
        <taxon>Nematoda</taxon>
        <taxon>Chromadorea</taxon>
        <taxon>Rhabditida</taxon>
        <taxon>Rhabditina</taxon>
        <taxon>Rhabditomorpha</taxon>
        <taxon>Strongyloidea</taxon>
        <taxon>Ancylostomatidae</taxon>
        <taxon>Bunostominae</taxon>
        <taxon>Necator</taxon>
    </lineage>
</organism>
<feature type="transmembrane region" description="Helical" evidence="9">
    <location>
        <begin position="327"/>
        <end position="346"/>
    </location>
</feature>
<keyword evidence="9" id="KW-1133">Transmembrane helix</keyword>
<dbReference type="OMA" id="CGGSTIR"/>
<keyword evidence="6 8" id="KW-0067">ATP-binding</keyword>
<dbReference type="InterPro" id="IPR002194">
    <property type="entry name" value="Chaperonin_TCP-1_CS"/>
</dbReference>
<evidence type="ECO:0000313" key="11">
    <source>
        <dbReference type="Proteomes" id="UP000053676"/>
    </source>
</evidence>
<dbReference type="Pfam" id="PF00118">
    <property type="entry name" value="Cpn60_TCP1"/>
    <property type="match status" value="2"/>
</dbReference>
<dbReference type="GO" id="GO:0051082">
    <property type="term" value="F:unfolded protein binding"/>
    <property type="evidence" value="ECO:0007669"/>
    <property type="project" value="InterPro"/>
</dbReference>
<feature type="transmembrane region" description="Helical" evidence="9">
    <location>
        <begin position="463"/>
        <end position="483"/>
    </location>
</feature>
<dbReference type="GO" id="GO:0005832">
    <property type="term" value="C:chaperonin-containing T-complex"/>
    <property type="evidence" value="ECO:0007669"/>
    <property type="project" value="UniProtKB-ARBA"/>
</dbReference>
<evidence type="ECO:0000256" key="8">
    <source>
        <dbReference type="RuleBase" id="RU004187"/>
    </source>
</evidence>
<comment type="subcellular location">
    <subcellularLocation>
        <location evidence="1">Cytoplasm</location>
    </subcellularLocation>
</comment>